<evidence type="ECO:0000313" key="1">
    <source>
        <dbReference type="EMBL" id="KAF2468614.1"/>
    </source>
</evidence>
<organism evidence="1 2">
    <name type="scientific">Lindgomyces ingoldianus</name>
    <dbReference type="NCBI Taxonomy" id="673940"/>
    <lineage>
        <taxon>Eukaryota</taxon>
        <taxon>Fungi</taxon>
        <taxon>Dikarya</taxon>
        <taxon>Ascomycota</taxon>
        <taxon>Pezizomycotina</taxon>
        <taxon>Dothideomycetes</taxon>
        <taxon>Pleosporomycetidae</taxon>
        <taxon>Pleosporales</taxon>
        <taxon>Lindgomycetaceae</taxon>
        <taxon>Lindgomyces</taxon>
    </lineage>
</organism>
<dbReference type="Proteomes" id="UP000799755">
    <property type="component" value="Unassembled WGS sequence"/>
</dbReference>
<protein>
    <submittedName>
        <fullName evidence="1">Uncharacterized protein</fullName>
    </submittedName>
</protein>
<evidence type="ECO:0000313" key="2">
    <source>
        <dbReference type="Proteomes" id="UP000799755"/>
    </source>
</evidence>
<dbReference type="EMBL" id="MU003515">
    <property type="protein sequence ID" value="KAF2468614.1"/>
    <property type="molecule type" value="Genomic_DNA"/>
</dbReference>
<accession>A0ACB6QNL7</accession>
<comment type="caution">
    <text evidence="1">The sequence shown here is derived from an EMBL/GenBank/DDBJ whole genome shotgun (WGS) entry which is preliminary data.</text>
</comment>
<proteinExistence type="predicted"/>
<feature type="non-terminal residue" evidence="1">
    <location>
        <position position="1"/>
    </location>
</feature>
<gene>
    <name evidence="1" type="ORF">BDR25DRAFT_188538</name>
</gene>
<reference evidence="1" key="1">
    <citation type="journal article" date="2020" name="Stud. Mycol.">
        <title>101 Dothideomycetes genomes: a test case for predicting lifestyles and emergence of pathogens.</title>
        <authorList>
            <person name="Haridas S."/>
            <person name="Albert R."/>
            <person name="Binder M."/>
            <person name="Bloem J."/>
            <person name="Labutti K."/>
            <person name="Salamov A."/>
            <person name="Andreopoulos B."/>
            <person name="Baker S."/>
            <person name="Barry K."/>
            <person name="Bills G."/>
            <person name="Bluhm B."/>
            <person name="Cannon C."/>
            <person name="Castanera R."/>
            <person name="Culley D."/>
            <person name="Daum C."/>
            <person name="Ezra D."/>
            <person name="Gonzalez J."/>
            <person name="Henrissat B."/>
            <person name="Kuo A."/>
            <person name="Liang C."/>
            <person name="Lipzen A."/>
            <person name="Lutzoni F."/>
            <person name="Magnuson J."/>
            <person name="Mondo S."/>
            <person name="Nolan M."/>
            <person name="Ohm R."/>
            <person name="Pangilinan J."/>
            <person name="Park H.-J."/>
            <person name="Ramirez L."/>
            <person name="Alfaro M."/>
            <person name="Sun H."/>
            <person name="Tritt A."/>
            <person name="Yoshinaga Y."/>
            <person name="Zwiers L.-H."/>
            <person name="Turgeon B."/>
            <person name="Goodwin S."/>
            <person name="Spatafora J."/>
            <person name="Crous P."/>
            <person name="Grigoriev I."/>
        </authorList>
    </citation>
    <scope>NUCLEOTIDE SEQUENCE</scope>
    <source>
        <strain evidence="1">ATCC 200398</strain>
    </source>
</reference>
<keyword evidence="2" id="KW-1185">Reference proteome</keyword>
<feature type="non-terminal residue" evidence="1">
    <location>
        <position position="111"/>
    </location>
</feature>
<sequence length="111" mass="12609">FTVEWDNLWLANRKLRPERVGYRVKHKSQLRGNRQLSQIWLLWLCKRCHAGGVRGGVKKVDGYAHIVSHLRKEHRIDVFGGGLLPDAPRIPASPFEAAREVAGSSYIVSHS</sequence>
<name>A0ACB6QNL7_9PLEO</name>